<dbReference type="Proteomes" id="UP000800041">
    <property type="component" value="Unassembled WGS sequence"/>
</dbReference>
<dbReference type="CDD" id="cd22584">
    <property type="entry name" value="Rcat_RBR_unk"/>
    <property type="match status" value="1"/>
</dbReference>
<keyword evidence="7" id="KW-0833">Ubl conjugation pathway</keyword>
<dbReference type="InterPro" id="IPR044066">
    <property type="entry name" value="TRIAD_supradom"/>
</dbReference>
<dbReference type="InterPro" id="IPR017907">
    <property type="entry name" value="Znf_RING_CS"/>
</dbReference>
<sequence length="210" mass="23657">MATSPSSFPSLSAYQTATLECLTCCDTVTAKDSSTFLCGHTLCNPCVIRLFNLSTVDPEQMPPRCCDPQHPIDIHSVARLFDKDFKLLFNKKKDEFTTQNKLYCPKPQCAEWIPPSSITFHRGRSSARKKATCLKCSTDVCGDCGLKWHPGTNCEQDKETVKLMKLAKDEGWQRCYSCRAVVQLSEGCNHMKCRCTAEFCMLCARPWKTC</sequence>
<protein>
    <recommendedName>
        <fullName evidence="2">RBR-type E3 ubiquitin transferase</fullName>
        <ecNumber evidence="2">2.3.2.31</ecNumber>
    </recommendedName>
</protein>
<feature type="domain" description="RING-type" evidence="9">
    <location>
        <begin position="17"/>
        <end position="210"/>
    </location>
</feature>
<evidence type="ECO:0000313" key="10">
    <source>
        <dbReference type="EMBL" id="KAF1983612.1"/>
    </source>
</evidence>
<name>A0A6G1GS24_9PEZI</name>
<keyword evidence="5" id="KW-0677">Repeat</keyword>
<dbReference type="GO" id="GO:0016567">
    <property type="term" value="P:protein ubiquitination"/>
    <property type="evidence" value="ECO:0007669"/>
    <property type="project" value="InterPro"/>
</dbReference>
<evidence type="ECO:0000259" key="9">
    <source>
        <dbReference type="PROSITE" id="PS51873"/>
    </source>
</evidence>
<dbReference type="AlphaFoldDB" id="A0A6G1GS24"/>
<evidence type="ECO:0000256" key="8">
    <source>
        <dbReference type="ARBA" id="ARBA00022833"/>
    </source>
</evidence>
<dbReference type="PROSITE" id="PS51873">
    <property type="entry name" value="TRIAD"/>
    <property type="match status" value="1"/>
</dbReference>
<evidence type="ECO:0000313" key="11">
    <source>
        <dbReference type="Proteomes" id="UP000800041"/>
    </source>
</evidence>
<keyword evidence="3" id="KW-0808">Transferase</keyword>
<dbReference type="EMBL" id="ML977173">
    <property type="protein sequence ID" value="KAF1983612.1"/>
    <property type="molecule type" value="Genomic_DNA"/>
</dbReference>
<dbReference type="InterPro" id="IPR031127">
    <property type="entry name" value="E3_UB_ligase_RBR"/>
</dbReference>
<dbReference type="GO" id="GO:0008270">
    <property type="term" value="F:zinc ion binding"/>
    <property type="evidence" value="ECO:0007669"/>
    <property type="project" value="UniProtKB-KW"/>
</dbReference>
<organism evidence="10 11">
    <name type="scientific">Aulographum hederae CBS 113979</name>
    <dbReference type="NCBI Taxonomy" id="1176131"/>
    <lineage>
        <taxon>Eukaryota</taxon>
        <taxon>Fungi</taxon>
        <taxon>Dikarya</taxon>
        <taxon>Ascomycota</taxon>
        <taxon>Pezizomycotina</taxon>
        <taxon>Dothideomycetes</taxon>
        <taxon>Pleosporomycetidae</taxon>
        <taxon>Aulographales</taxon>
        <taxon>Aulographaceae</taxon>
    </lineage>
</organism>
<keyword evidence="11" id="KW-1185">Reference proteome</keyword>
<accession>A0A6G1GS24</accession>
<evidence type="ECO:0000256" key="5">
    <source>
        <dbReference type="ARBA" id="ARBA00022737"/>
    </source>
</evidence>
<dbReference type="CDD" id="cd20335">
    <property type="entry name" value="BRcat_RBR"/>
    <property type="match status" value="1"/>
</dbReference>
<keyword evidence="6" id="KW-0863">Zinc-finger</keyword>
<evidence type="ECO:0000256" key="3">
    <source>
        <dbReference type="ARBA" id="ARBA00022679"/>
    </source>
</evidence>
<keyword evidence="8" id="KW-0862">Zinc</keyword>
<dbReference type="SMART" id="SM00647">
    <property type="entry name" value="IBR"/>
    <property type="match status" value="1"/>
</dbReference>
<dbReference type="SUPFAM" id="SSF57850">
    <property type="entry name" value="RING/U-box"/>
    <property type="match status" value="3"/>
</dbReference>
<keyword evidence="4" id="KW-0479">Metal-binding</keyword>
<evidence type="ECO:0000256" key="6">
    <source>
        <dbReference type="ARBA" id="ARBA00022771"/>
    </source>
</evidence>
<comment type="catalytic activity">
    <reaction evidence="1">
        <text>[E2 ubiquitin-conjugating enzyme]-S-ubiquitinyl-L-cysteine + [acceptor protein]-L-lysine = [E2 ubiquitin-conjugating enzyme]-L-cysteine + [acceptor protein]-N(6)-ubiquitinyl-L-lysine.</text>
        <dbReference type="EC" id="2.3.2.31"/>
    </reaction>
</comment>
<reference evidence="10" key="1">
    <citation type="journal article" date="2020" name="Stud. Mycol.">
        <title>101 Dothideomycetes genomes: a test case for predicting lifestyles and emergence of pathogens.</title>
        <authorList>
            <person name="Haridas S."/>
            <person name="Albert R."/>
            <person name="Binder M."/>
            <person name="Bloem J."/>
            <person name="Labutti K."/>
            <person name="Salamov A."/>
            <person name="Andreopoulos B."/>
            <person name="Baker S."/>
            <person name="Barry K."/>
            <person name="Bills G."/>
            <person name="Bluhm B."/>
            <person name="Cannon C."/>
            <person name="Castanera R."/>
            <person name="Culley D."/>
            <person name="Daum C."/>
            <person name="Ezra D."/>
            <person name="Gonzalez J."/>
            <person name="Henrissat B."/>
            <person name="Kuo A."/>
            <person name="Liang C."/>
            <person name="Lipzen A."/>
            <person name="Lutzoni F."/>
            <person name="Magnuson J."/>
            <person name="Mondo S."/>
            <person name="Nolan M."/>
            <person name="Ohm R."/>
            <person name="Pangilinan J."/>
            <person name="Park H.-J."/>
            <person name="Ramirez L."/>
            <person name="Alfaro M."/>
            <person name="Sun H."/>
            <person name="Tritt A."/>
            <person name="Yoshinaga Y."/>
            <person name="Zwiers L.-H."/>
            <person name="Turgeon B."/>
            <person name="Goodwin S."/>
            <person name="Spatafora J."/>
            <person name="Crous P."/>
            <person name="Grigoriev I."/>
        </authorList>
    </citation>
    <scope>NUCLEOTIDE SEQUENCE</scope>
    <source>
        <strain evidence="10">CBS 113979</strain>
    </source>
</reference>
<evidence type="ECO:0000256" key="4">
    <source>
        <dbReference type="ARBA" id="ARBA00022723"/>
    </source>
</evidence>
<dbReference type="GO" id="GO:0061630">
    <property type="term" value="F:ubiquitin protein ligase activity"/>
    <property type="evidence" value="ECO:0007669"/>
    <property type="project" value="UniProtKB-EC"/>
</dbReference>
<dbReference type="InterPro" id="IPR002867">
    <property type="entry name" value="IBR_dom"/>
</dbReference>
<dbReference type="OrthoDB" id="9977870at2759"/>
<dbReference type="PANTHER" id="PTHR11685">
    <property type="entry name" value="RBR FAMILY RING FINGER AND IBR DOMAIN-CONTAINING"/>
    <property type="match status" value="1"/>
</dbReference>
<evidence type="ECO:0000256" key="2">
    <source>
        <dbReference type="ARBA" id="ARBA00012251"/>
    </source>
</evidence>
<gene>
    <name evidence="10" type="ORF">K402DRAFT_337830</name>
</gene>
<dbReference type="Pfam" id="PF01485">
    <property type="entry name" value="IBR"/>
    <property type="match status" value="2"/>
</dbReference>
<feature type="non-terminal residue" evidence="10">
    <location>
        <position position="210"/>
    </location>
</feature>
<evidence type="ECO:0000256" key="1">
    <source>
        <dbReference type="ARBA" id="ARBA00001798"/>
    </source>
</evidence>
<evidence type="ECO:0000256" key="7">
    <source>
        <dbReference type="ARBA" id="ARBA00022786"/>
    </source>
</evidence>
<proteinExistence type="predicted"/>
<dbReference type="EC" id="2.3.2.31" evidence="2"/>
<dbReference type="PROSITE" id="PS00518">
    <property type="entry name" value="ZF_RING_1"/>
    <property type="match status" value="1"/>
</dbReference>
<dbReference type="Gene3D" id="1.20.120.1750">
    <property type="match status" value="1"/>
</dbReference>